<name>A0A6N7XCU5_9ACTN</name>
<dbReference type="PANTHER" id="PTHR20863:SF76">
    <property type="entry name" value="CARRIER DOMAIN-CONTAINING PROTEIN"/>
    <property type="match status" value="1"/>
</dbReference>
<keyword evidence="7" id="KW-0963">Cytoplasm</keyword>
<comment type="PTM">
    <text evidence="7">4'-phosphopantetheine is transferred from CoA to a specific serine of apo-ACP by AcpS. This modification is essential for activity because fatty acids are bound in thioester linkage to the sulfhydryl of the prosthetic group.</text>
</comment>
<keyword evidence="2 7" id="KW-0444">Lipid biosynthesis</keyword>
<evidence type="ECO:0000256" key="4">
    <source>
        <dbReference type="ARBA" id="ARBA00022832"/>
    </source>
</evidence>
<dbReference type="InterPro" id="IPR003231">
    <property type="entry name" value="ACP"/>
</dbReference>
<evidence type="ECO:0000256" key="2">
    <source>
        <dbReference type="ARBA" id="ARBA00022516"/>
    </source>
</evidence>
<feature type="modified residue" description="O-(pantetheine 4'-phosphoryl)serine" evidence="7">
    <location>
        <position position="38"/>
    </location>
</feature>
<comment type="pathway">
    <text evidence="7">Lipid metabolism; fatty acid biosynthesis.</text>
</comment>
<dbReference type="Gene3D" id="1.10.1200.10">
    <property type="entry name" value="ACP-like"/>
    <property type="match status" value="1"/>
</dbReference>
<proteinExistence type="inferred from homology"/>
<protein>
    <recommendedName>
        <fullName evidence="7">Acyl carrier protein</fullName>
        <shortName evidence="7">ACP</shortName>
    </recommendedName>
</protein>
<comment type="similarity">
    <text evidence="7">Belongs to the acyl carrier protein (ACP) family.</text>
</comment>
<keyword evidence="3 7" id="KW-0597">Phosphoprotein</keyword>
<evidence type="ECO:0000256" key="7">
    <source>
        <dbReference type="HAMAP-Rule" id="MF_01217"/>
    </source>
</evidence>
<dbReference type="EMBL" id="VUNC01000002">
    <property type="protein sequence ID" value="MST72153.1"/>
    <property type="molecule type" value="Genomic_DNA"/>
</dbReference>
<comment type="function">
    <text evidence="7">Carrier of the growing fatty acid chain in fatty acid biosynthesis.</text>
</comment>
<dbReference type="InterPro" id="IPR036736">
    <property type="entry name" value="ACP-like_sf"/>
</dbReference>
<dbReference type="GO" id="GO:0000035">
    <property type="term" value="F:acyl binding"/>
    <property type="evidence" value="ECO:0007669"/>
    <property type="project" value="TreeGrafter"/>
</dbReference>
<keyword evidence="5 7" id="KW-0443">Lipid metabolism</keyword>
<organism evidence="9 10">
    <name type="scientific">Olsenella porci</name>
    <dbReference type="NCBI Taxonomy" id="2652279"/>
    <lineage>
        <taxon>Bacteria</taxon>
        <taxon>Bacillati</taxon>
        <taxon>Actinomycetota</taxon>
        <taxon>Coriobacteriia</taxon>
        <taxon>Coriobacteriales</taxon>
        <taxon>Atopobiaceae</taxon>
        <taxon>Olsenella</taxon>
    </lineage>
</organism>
<dbReference type="Proteomes" id="UP000469325">
    <property type="component" value="Unassembled WGS sequence"/>
</dbReference>
<evidence type="ECO:0000256" key="1">
    <source>
        <dbReference type="ARBA" id="ARBA00022450"/>
    </source>
</evidence>
<evidence type="ECO:0000256" key="6">
    <source>
        <dbReference type="ARBA" id="ARBA00023160"/>
    </source>
</evidence>
<dbReference type="NCBIfam" id="NF002150">
    <property type="entry name" value="PRK00982.1-4"/>
    <property type="match status" value="1"/>
</dbReference>
<dbReference type="GO" id="GO:0000036">
    <property type="term" value="F:acyl carrier activity"/>
    <property type="evidence" value="ECO:0007669"/>
    <property type="project" value="UniProtKB-UniRule"/>
</dbReference>
<evidence type="ECO:0000256" key="3">
    <source>
        <dbReference type="ARBA" id="ARBA00022553"/>
    </source>
</evidence>
<dbReference type="InterPro" id="IPR009081">
    <property type="entry name" value="PP-bd_ACP"/>
</dbReference>
<dbReference type="PANTHER" id="PTHR20863">
    <property type="entry name" value="ACYL CARRIER PROTEIN"/>
    <property type="match status" value="1"/>
</dbReference>
<comment type="caution">
    <text evidence="9">The sequence shown here is derived from an EMBL/GenBank/DDBJ whole genome shotgun (WGS) entry which is preliminary data.</text>
</comment>
<dbReference type="UniPathway" id="UPA00094"/>
<evidence type="ECO:0000313" key="9">
    <source>
        <dbReference type="EMBL" id="MST72153.1"/>
    </source>
</evidence>
<evidence type="ECO:0000313" key="10">
    <source>
        <dbReference type="Proteomes" id="UP000469325"/>
    </source>
</evidence>
<reference evidence="9 10" key="1">
    <citation type="submission" date="2019-08" db="EMBL/GenBank/DDBJ databases">
        <title>In-depth cultivation of the pig gut microbiome towards novel bacterial diversity and tailored functional studies.</title>
        <authorList>
            <person name="Wylensek D."/>
            <person name="Hitch T.C.A."/>
            <person name="Clavel T."/>
        </authorList>
    </citation>
    <scope>NUCLEOTIDE SEQUENCE [LARGE SCALE GENOMIC DNA]</scope>
    <source>
        <strain evidence="9 10">CA-Schmier-601-WT-1</strain>
    </source>
</reference>
<dbReference type="GO" id="GO:0005829">
    <property type="term" value="C:cytosol"/>
    <property type="evidence" value="ECO:0007669"/>
    <property type="project" value="TreeGrafter"/>
</dbReference>
<dbReference type="RefSeq" id="WP_154433970.1">
    <property type="nucleotide sequence ID" value="NZ_VUNC01000002.1"/>
</dbReference>
<keyword evidence="6 7" id="KW-0275">Fatty acid biosynthesis</keyword>
<dbReference type="GO" id="GO:0009245">
    <property type="term" value="P:lipid A biosynthetic process"/>
    <property type="evidence" value="ECO:0007669"/>
    <property type="project" value="TreeGrafter"/>
</dbReference>
<evidence type="ECO:0000256" key="5">
    <source>
        <dbReference type="ARBA" id="ARBA00023098"/>
    </source>
</evidence>
<accession>A0A6N7XCU5</accession>
<comment type="subcellular location">
    <subcellularLocation>
        <location evidence="7">Cytoplasm</location>
    </subcellularLocation>
</comment>
<feature type="domain" description="Carrier" evidence="8">
    <location>
        <begin position="1"/>
        <end position="78"/>
    </location>
</feature>
<dbReference type="PROSITE" id="PS50075">
    <property type="entry name" value="CARRIER"/>
    <property type="match status" value="1"/>
</dbReference>
<keyword evidence="1 7" id="KW-0596">Phosphopantetheine</keyword>
<gene>
    <name evidence="7" type="primary">acpP</name>
    <name evidence="9" type="ORF">FYJ68_03370</name>
</gene>
<keyword evidence="10" id="KW-1185">Reference proteome</keyword>
<dbReference type="GO" id="GO:0016020">
    <property type="term" value="C:membrane"/>
    <property type="evidence" value="ECO:0007669"/>
    <property type="project" value="GOC"/>
</dbReference>
<keyword evidence="4 7" id="KW-0276">Fatty acid metabolism</keyword>
<dbReference type="SUPFAM" id="SSF47336">
    <property type="entry name" value="ACP-like"/>
    <property type="match status" value="1"/>
</dbReference>
<dbReference type="HAMAP" id="MF_01217">
    <property type="entry name" value="Acyl_carrier"/>
    <property type="match status" value="1"/>
</dbReference>
<dbReference type="AlphaFoldDB" id="A0A6N7XCU5"/>
<evidence type="ECO:0000259" key="8">
    <source>
        <dbReference type="PROSITE" id="PS50075"/>
    </source>
</evidence>
<sequence length="78" mass="8516">MSHDQILEKVIGLTADELEVDPSTLGEDTEFKSLGADSFDLLELVTSFEDEFGKELPDDELQSIVTIGDAVKTIESAQ</sequence>
<dbReference type="Pfam" id="PF00550">
    <property type="entry name" value="PP-binding"/>
    <property type="match status" value="1"/>
</dbReference>